<sequence>MRNAGRIVGNSTDQTASILMCNGLASFCRKSHALRDVAKGMLVKKEFRAIPVKVFHNTLTPF</sequence>
<evidence type="ECO:0000313" key="2">
    <source>
        <dbReference type="Proteomes" id="UP000605201"/>
    </source>
</evidence>
<accession>A0A8J6TQA7</accession>
<evidence type="ECO:0000313" key="1">
    <source>
        <dbReference type="EMBL" id="MBC8432008.1"/>
    </source>
</evidence>
<gene>
    <name evidence="1" type="ORF">H8D96_08820</name>
</gene>
<proteinExistence type="predicted"/>
<dbReference type="AlphaFoldDB" id="A0A8J6TQA7"/>
<comment type="caution">
    <text evidence="1">The sequence shown here is derived from an EMBL/GenBank/DDBJ whole genome shotgun (WGS) entry which is preliminary data.</text>
</comment>
<reference evidence="1 2" key="1">
    <citation type="submission" date="2020-08" db="EMBL/GenBank/DDBJ databases">
        <title>Bridging the membrane lipid divide: bacteria of the FCB group superphylum have the potential to synthesize archaeal ether lipids.</title>
        <authorList>
            <person name="Villanueva L."/>
            <person name="Von Meijenfeldt F.A.B."/>
            <person name="Westbye A.B."/>
            <person name="Yadav S."/>
            <person name="Hopmans E.C."/>
            <person name="Dutilh B.E."/>
            <person name="Sinninghe Damste J.S."/>
        </authorList>
    </citation>
    <scope>NUCLEOTIDE SEQUENCE [LARGE SCALE GENOMIC DNA]</scope>
    <source>
        <strain evidence="1">NIOZ-UU17</strain>
    </source>
</reference>
<name>A0A8J6TQA7_9BACT</name>
<dbReference type="EMBL" id="JACNIG010000198">
    <property type="protein sequence ID" value="MBC8432008.1"/>
    <property type="molecule type" value="Genomic_DNA"/>
</dbReference>
<protein>
    <submittedName>
        <fullName evidence="1">Uncharacterized protein</fullName>
    </submittedName>
</protein>
<organism evidence="1 2">
    <name type="scientific">Candidatus Desulfatibia vada</name>
    <dbReference type="NCBI Taxonomy" id="2841696"/>
    <lineage>
        <taxon>Bacteria</taxon>
        <taxon>Pseudomonadati</taxon>
        <taxon>Thermodesulfobacteriota</taxon>
        <taxon>Desulfobacteria</taxon>
        <taxon>Desulfobacterales</taxon>
        <taxon>Desulfobacterales incertae sedis</taxon>
        <taxon>Candidatus Desulfatibia</taxon>
    </lineage>
</organism>
<dbReference type="Proteomes" id="UP000605201">
    <property type="component" value="Unassembled WGS sequence"/>
</dbReference>